<comment type="caution">
    <text evidence="1">The sequence shown here is derived from an EMBL/GenBank/DDBJ whole genome shotgun (WGS) entry which is preliminary data.</text>
</comment>
<feature type="non-terminal residue" evidence="1">
    <location>
        <position position="1"/>
    </location>
</feature>
<dbReference type="Proteomes" id="UP000265520">
    <property type="component" value="Unassembled WGS sequence"/>
</dbReference>
<proteinExistence type="predicted"/>
<organism evidence="1 2">
    <name type="scientific">Trifolium medium</name>
    <dbReference type="NCBI Taxonomy" id="97028"/>
    <lineage>
        <taxon>Eukaryota</taxon>
        <taxon>Viridiplantae</taxon>
        <taxon>Streptophyta</taxon>
        <taxon>Embryophyta</taxon>
        <taxon>Tracheophyta</taxon>
        <taxon>Spermatophyta</taxon>
        <taxon>Magnoliopsida</taxon>
        <taxon>eudicotyledons</taxon>
        <taxon>Gunneridae</taxon>
        <taxon>Pentapetalae</taxon>
        <taxon>rosids</taxon>
        <taxon>fabids</taxon>
        <taxon>Fabales</taxon>
        <taxon>Fabaceae</taxon>
        <taxon>Papilionoideae</taxon>
        <taxon>50 kb inversion clade</taxon>
        <taxon>NPAAA clade</taxon>
        <taxon>Hologalegina</taxon>
        <taxon>IRL clade</taxon>
        <taxon>Trifolieae</taxon>
        <taxon>Trifolium</taxon>
    </lineage>
</organism>
<dbReference type="PANTHER" id="PTHR33417">
    <property type="entry name" value="G-BOX BINDING PROTEIN"/>
    <property type="match status" value="1"/>
</dbReference>
<evidence type="ECO:0000313" key="1">
    <source>
        <dbReference type="EMBL" id="MCH92735.1"/>
    </source>
</evidence>
<evidence type="ECO:0000313" key="2">
    <source>
        <dbReference type="Proteomes" id="UP000265520"/>
    </source>
</evidence>
<dbReference type="AlphaFoldDB" id="A0A392N0L8"/>
<dbReference type="EMBL" id="LXQA010023318">
    <property type="protein sequence ID" value="MCH92735.1"/>
    <property type="molecule type" value="Genomic_DNA"/>
</dbReference>
<accession>A0A392N0L8</accession>
<name>A0A392N0L8_9FABA</name>
<protein>
    <submittedName>
        <fullName evidence="1">B12D-like protein</fullName>
    </submittedName>
</protein>
<sequence>VNKQTRAAGVLENFAEGEKYTEHLLRKFSRNRSPEIMPGINSFFTDPSRN</sequence>
<keyword evidence="2" id="KW-1185">Reference proteome</keyword>
<gene>
    <name evidence="1" type="ORF">A2U01_0013678</name>
</gene>
<reference evidence="1 2" key="1">
    <citation type="journal article" date="2018" name="Front. Plant Sci.">
        <title>Red Clover (Trifolium pratense) and Zigzag Clover (T. medium) - A Picture of Genomic Similarities and Differences.</title>
        <authorList>
            <person name="Dluhosova J."/>
            <person name="Istvanek J."/>
            <person name="Nedelnik J."/>
            <person name="Repkova J."/>
        </authorList>
    </citation>
    <scope>NUCLEOTIDE SEQUENCE [LARGE SCALE GENOMIC DNA]</scope>
    <source>
        <strain evidence="2">cv. 10/8</strain>
        <tissue evidence="1">Leaf</tissue>
    </source>
</reference>